<dbReference type="AlphaFoldDB" id="A0A6A3BMY5"/>
<feature type="domain" description="PPM-type phosphatase" evidence="2">
    <location>
        <begin position="59"/>
        <end position="282"/>
    </location>
</feature>
<comment type="caution">
    <text evidence="3">The sequence shown here is derived from an EMBL/GenBank/DDBJ whole genome shotgun (WGS) entry which is preliminary data.</text>
</comment>
<protein>
    <recommendedName>
        <fullName evidence="1">Protein phosphatase</fullName>
        <ecNumber evidence="1">3.1.3.16</ecNumber>
    </recommendedName>
</protein>
<dbReference type="Gene3D" id="3.60.40.10">
    <property type="entry name" value="PPM-type phosphatase domain"/>
    <property type="match status" value="1"/>
</dbReference>
<dbReference type="GO" id="GO:0046872">
    <property type="term" value="F:metal ion binding"/>
    <property type="evidence" value="ECO:0007669"/>
    <property type="project" value="UniProtKB-UniRule"/>
</dbReference>
<keyword evidence="1" id="KW-0464">Manganese</keyword>
<dbReference type="GO" id="GO:0009507">
    <property type="term" value="C:chloroplast"/>
    <property type="evidence" value="ECO:0007669"/>
    <property type="project" value="TreeGrafter"/>
</dbReference>
<comment type="cofactor">
    <cofactor evidence="1">
        <name>Mg(2+)</name>
        <dbReference type="ChEBI" id="CHEBI:18420"/>
    </cofactor>
</comment>
<reference evidence="3" key="1">
    <citation type="submission" date="2019-09" db="EMBL/GenBank/DDBJ databases">
        <title>Draft genome information of white flower Hibiscus syriacus.</title>
        <authorList>
            <person name="Kim Y.-M."/>
        </authorList>
    </citation>
    <scope>NUCLEOTIDE SEQUENCE [LARGE SCALE GENOMIC DNA]</scope>
    <source>
        <strain evidence="3">YM2019G1</strain>
    </source>
</reference>
<dbReference type="InterPro" id="IPR036457">
    <property type="entry name" value="PPM-type-like_dom_sf"/>
</dbReference>
<dbReference type="PANTHER" id="PTHR12320">
    <property type="entry name" value="PROTEIN PHOSPHATASE 2C"/>
    <property type="match status" value="1"/>
</dbReference>
<dbReference type="Pfam" id="PF13672">
    <property type="entry name" value="PP2C_2"/>
    <property type="match status" value="1"/>
</dbReference>
<keyword evidence="1" id="KW-0460">Magnesium</keyword>
<proteinExistence type="inferred from homology"/>
<dbReference type="InterPro" id="IPR039123">
    <property type="entry name" value="PPTC7"/>
</dbReference>
<dbReference type="SUPFAM" id="SSF81606">
    <property type="entry name" value="PP2C-like"/>
    <property type="match status" value="1"/>
</dbReference>
<dbReference type="EC" id="3.1.3.16" evidence="1"/>
<evidence type="ECO:0000256" key="1">
    <source>
        <dbReference type="RuleBase" id="RU366020"/>
    </source>
</evidence>
<dbReference type="PANTHER" id="PTHR12320:SF1">
    <property type="entry name" value="PROTEIN PHOSPHATASE PTC7 HOMOLOG"/>
    <property type="match status" value="1"/>
</dbReference>
<comment type="similarity">
    <text evidence="1">Belongs to the PP2C family.</text>
</comment>
<dbReference type="EMBL" id="VEPZ02000842">
    <property type="protein sequence ID" value="KAE8716788.1"/>
    <property type="molecule type" value="Genomic_DNA"/>
</dbReference>
<evidence type="ECO:0000313" key="3">
    <source>
        <dbReference type="EMBL" id="KAE8716788.1"/>
    </source>
</evidence>
<keyword evidence="1" id="KW-0479">Metal-binding</keyword>
<dbReference type="InterPro" id="IPR001932">
    <property type="entry name" value="PPM-type_phosphatase-like_dom"/>
</dbReference>
<comment type="catalytic activity">
    <reaction evidence="1">
        <text>O-phospho-L-seryl-[protein] + H2O = L-seryl-[protein] + phosphate</text>
        <dbReference type="Rhea" id="RHEA:20629"/>
        <dbReference type="Rhea" id="RHEA-COMP:9863"/>
        <dbReference type="Rhea" id="RHEA-COMP:11604"/>
        <dbReference type="ChEBI" id="CHEBI:15377"/>
        <dbReference type="ChEBI" id="CHEBI:29999"/>
        <dbReference type="ChEBI" id="CHEBI:43474"/>
        <dbReference type="ChEBI" id="CHEBI:83421"/>
        <dbReference type="EC" id="3.1.3.16"/>
    </reaction>
</comment>
<keyword evidence="1" id="KW-0378">Hydrolase</keyword>
<dbReference type="Proteomes" id="UP000436088">
    <property type="component" value="Unassembled WGS sequence"/>
</dbReference>
<name>A0A6A3BMY5_HIBSY</name>
<organism evidence="3 4">
    <name type="scientific">Hibiscus syriacus</name>
    <name type="common">Rose of Sharon</name>
    <dbReference type="NCBI Taxonomy" id="106335"/>
    <lineage>
        <taxon>Eukaryota</taxon>
        <taxon>Viridiplantae</taxon>
        <taxon>Streptophyta</taxon>
        <taxon>Embryophyta</taxon>
        <taxon>Tracheophyta</taxon>
        <taxon>Spermatophyta</taxon>
        <taxon>Magnoliopsida</taxon>
        <taxon>eudicotyledons</taxon>
        <taxon>Gunneridae</taxon>
        <taxon>Pentapetalae</taxon>
        <taxon>rosids</taxon>
        <taxon>malvids</taxon>
        <taxon>Malvales</taxon>
        <taxon>Malvaceae</taxon>
        <taxon>Malvoideae</taxon>
        <taxon>Hibiscus</taxon>
    </lineage>
</organism>
<keyword evidence="1" id="KW-0904">Protein phosphatase</keyword>
<dbReference type="GO" id="GO:0004722">
    <property type="term" value="F:protein serine/threonine phosphatase activity"/>
    <property type="evidence" value="ECO:0007669"/>
    <property type="project" value="UniProtKB-EC"/>
</dbReference>
<keyword evidence="4" id="KW-1185">Reference proteome</keyword>
<evidence type="ECO:0000313" key="4">
    <source>
        <dbReference type="Proteomes" id="UP000436088"/>
    </source>
</evidence>
<comment type="catalytic activity">
    <reaction evidence="1">
        <text>O-phospho-L-threonyl-[protein] + H2O = L-threonyl-[protein] + phosphate</text>
        <dbReference type="Rhea" id="RHEA:47004"/>
        <dbReference type="Rhea" id="RHEA-COMP:11060"/>
        <dbReference type="Rhea" id="RHEA-COMP:11605"/>
        <dbReference type="ChEBI" id="CHEBI:15377"/>
        <dbReference type="ChEBI" id="CHEBI:30013"/>
        <dbReference type="ChEBI" id="CHEBI:43474"/>
        <dbReference type="ChEBI" id="CHEBI:61977"/>
        <dbReference type="EC" id="3.1.3.16"/>
    </reaction>
</comment>
<dbReference type="PROSITE" id="PS51746">
    <property type="entry name" value="PPM_2"/>
    <property type="match status" value="1"/>
</dbReference>
<sequence>MLAMIKDADEGNVGEIKRNSTLSELDEAVPFSFSIGVELHSGGTTLEREEIPAAGFFLYSGAALLPNPTKAFAGGEDAYFIACQNWLGIADGVGQWSLEGNSVGVYAKELIENCERIVSDRNGVPITDPVEVLNRAAANARSCGSSTVLVAYFDDQALHVANIGDSGFLIIRNGAVFKISSPMLYELNFPVQIEKGDHPSDFVEVYRIDLDENDVIITATDGLFDNLYEKDIAYSSSNFAREFEAPDRKKIGREDNTDFKSTNLAVKDSEEAFHPASFLLNL</sequence>
<accession>A0A6A3BMY5</accession>
<comment type="cofactor">
    <cofactor evidence="1">
        <name>Mn(2+)</name>
        <dbReference type="ChEBI" id="CHEBI:29035"/>
    </cofactor>
</comment>
<gene>
    <name evidence="3" type="ORF">F3Y22_tig00110109pilonHSYRG00181</name>
</gene>
<evidence type="ECO:0000259" key="2">
    <source>
        <dbReference type="PROSITE" id="PS51746"/>
    </source>
</evidence>